<keyword evidence="8 10" id="KW-0717">Septation</keyword>
<keyword evidence="9 10" id="KW-0131">Cell cycle</keyword>
<dbReference type="RefSeq" id="WP_107940000.1">
    <property type="nucleotide sequence ID" value="NZ_QANS01000003.1"/>
</dbReference>
<dbReference type="OrthoDB" id="9804921at2"/>
<dbReference type="HAMAP" id="MF_00321">
    <property type="entry name" value="GTPase_EngB"/>
    <property type="match status" value="1"/>
</dbReference>
<sequence length="207" mass="22995">MTSAAINPFARAEFRISCADLQQLPRDEQPEIAFAGRSNAGKSSALNTICNHKQLARVSKTPGRTQLINLFEIPNIGRFADLPGYGYAEVPAAMRKGWGKLIGNYVDVRTNLRGIVLIMDIRHPMTDFDTQMLDWAQQAARPVHILLTKADKLGFGASKNQLLKVRRELEVYEQRPTIQLFSSQEKTGLEEAIATILTLMGHTTATS</sequence>
<evidence type="ECO:0000256" key="2">
    <source>
        <dbReference type="ARBA" id="ARBA00009638"/>
    </source>
</evidence>
<protein>
    <recommendedName>
        <fullName evidence="10">Probable GTP-binding protein EngB</fullName>
    </recommendedName>
</protein>
<dbReference type="GO" id="GO:0005829">
    <property type="term" value="C:cytosol"/>
    <property type="evidence" value="ECO:0007669"/>
    <property type="project" value="TreeGrafter"/>
</dbReference>
<dbReference type="InterPro" id="IPR030393">
    <property type="entry name" value="G_ENGB_dom"/>
</dbReference>
<evidence type="ECO:0000256" key="6">
    <source>
        <dbReference type="ARBA" id="ARBA00022842"/>
    </source>
</evidence>
<evidence type="ECO:0000256" key="5">
    <source>
        <dbReference type="ARBA" id="ARBA00022741"/>
    </source>
</evidence>
<name>A0A2T5MFV4_9GAMM</name>
<evidence type="ECO:0000313" key="12">
    <source>
        <dbReference type="EMBL" id="PTU31457.1"/>
    </source>
</evidence>
<dbReference type="GO" id="GO:0000917">
    <property type="term" value="P:division septum assembly"/>
    <property type="evidence" value="ECO:0007669"/>
    <property type="project" value="UniProtKB-KW"/>
</dbReference>
<dbReference type="PANTHER" id="PTHR11649">
    <property type="entry name" value="MSS1/TRME-RELATED GTP-BINDING PROTEIN"/>
    <property type="match status" value="1"/>
</dbReference>
<dbReference type="InterPro" id="IPR027417">
    <property type="entry name" value="P-loop_NTPase"/>
</dbReference>
<evidence type="ECO:0000256" key="9">
    <source>
        <dbReference type="ARBA" id="ARBA00023306"/>
    </source>
</evidence>
<evidence type="ECO:0000256" key="1">
    <source>
        <dbReference type="ARBA" id="ARBA00001946"/>
    </source>
</evidence>
<dbReference type="PANTHER" id="PTHR11649:SF13">
    <property type="entry name" value="ENGB-TYPE G DOMAIN-CONTAINING PROTEIN"/>
    <property type="match status" value="1"/>
</dbReference>
<dbReference type="FunFam" id="3.40.50.300:FF:000098">
    <property type="entry name" value="Probable GTP-binding protein EngB"/>
    <property type="match status" value="1"/>
</dbReference>
<evidence type="ECO:0000256" key="3">
    <source>
        <dbReference type="ARBA" id="ARBA00022618"/>
    </source>
</evidence>
<evidence type="ECO:0000256" key="7">
    <source>
        <dbReference type="ARBA" id="ARBA00023134"/>
    </source>
</evidence>
<keyword evidence="5 10" id="KW-0547">Nucleotide-binding</keyword>
<dbReference type="InterPro" id="IPR006073">
    <property type="entry name" value="GTP-bd"/>
</dbReference>
<keyword evidence="6" id="KW-0460">Magnesium</keyword>
<dbReference type="CDD" id="cd01876">
    <property type="entry name" value="YihA_EngB"/>
    <property type="match status" value="1"/>
</dbReference>
<keyword evidence="13" id="KW-1185">Reference proteome</keyword>
<keyword evidence="4" id="KW-0479">Metal-binding</keyword>
<proteinExistence type="inferred from homology"/>
<comment type="caution">
    <text evidence="12">The sequence shown here is derived from an EMBL/GenBank/DDBJ whole genome shotgun (WGS) entry which is preliminary data.</text>
</comment>
<comment type="similarity">
    <text evidence="2 10">Belongs to the TRAFAC class TrmE-Era-EngA-EngB-Septin-like GTPase superfamily. EngB GTPase family.</text>
</comment>
<dbReference type="InterPro" id="IPR019987">
    <property type="entry name" value="GTP-bd_ribosome_bio_YsxC"/>
</dbReference>
<dbReference type="Gene3D" id="3.40.50.300">
    <property type="entry name" value="P-loop containing nucleotide triphosphate hydrolases"/>
    <property type="match status" value="1"/>
</dbReference>
<dbReference type="Proteomes" id="UP000244248">
    <property type="component" value="Unassembled WGS sequence"/>
</dbReference>
<dbReference type="EMBL" id="QANS01000003">
    <property type="protein sequence ID" value="PTU31457.1"/>
    <property type="molecule type" value="Genomic_DNA"/>
</dbReference>
<dbReference type="NCBIfam" id="TIGR03598">
    <property type="entry name" value="GTPase_YsxC"/>
    <property type="match status" value="1"/>
</dbReference>
<dbReference type="SUPFAM" id="SSF52540">
    <property type="entry name" value="P-loop containing nucleoside triphosphate hydrolases"/>
    <property type="match status" value="1"/>
</dbReference>
<comment type="cofactor">
    <cofactor evidence="1">
        <name>Mg(2+)</name>
        <dbReference type="ChEBI" id="CHEBI:18420"/>
    </cofactor>
</comment>
<gene>
    <name evidence="10" type="primary">engB</name>
    <name evidence="12" type="ORF">CJD38_08945</name>
</gene>
<dbReference type="AlphaFoldDB" id="A0A2T5MFV4"/>
<evidence type="ECO:0000256" key="4">
    <source>
        <dbReference type="ARBA" id="ARBA00022723"/>
    </source>
</evidence>
<accession>A0A2T5MFV4</accession>
<dbReference type="PROSITE" id="PS51706">
    <property type="entry name" value="G_ENGB"/>
    <property type="match status" value="1"/>
</dbReference>
<dbReference type="GO" id="GO:0046872">
    <property type="term" value="F:metal ion binding"/>
    <property type="evidence" value="ECO:0007669"/>
    <property type="project" value="UniProtKB-KW"/>
</dbReference>
<evidence type="ECO:0000256" key="10">
    <source>
        <dbReference type="HAMAP-Rule" id="MF_00321"/>
    </source>
</evidence>
<dbReference type="GO" id="GO:0005525">
    <property type="term" value="F:GTP binding"/>
    <property type="evidence" value="ECO:0007669"/>
    <property type="project" value="UniProtKB-UniRule"/>
</dbReference>
<evidence type="ECO:0000256" key="8">
    <source>
        <dbReference type="ARBA" id="ARBA00023210"/>
    </source>
</evidence>
<evidence type="ECO:0000313" key="13">
    <source>
        <dbReference type="Proteomes" id="UP000244248"/>
    </source>
</evidence>
<comment type="function">
    <text evidence="10">Necessary for normal cell division and for the maintenance of normal septation.</text>
</comment>
<feature type="domain" description="EngB-type G" evidence="11">
    <location>
        <begin position="28"/>
        <end position="202"/>
    </location>
</feature>
<reference evidence="12 13" key="1">
    <citation type="submission" date="2018-04" db="EMBL/GenBank/DDBJ databases">
        <title>Novel species isolated from glacier.</title>
        <authorList>
            <person name="Liu Q."/>
            <person name="Xin Y.-H."/>
        </authorList>
    </citation>
    <scope>NUCLEOTIDE SEQUENCE [LARGE SCALE GENOMIC DNA]</scope>
    <source>
        <strain evidence="12 13">GT1R17</strain>
    </source>
</reference>
<keyword evidence="3 10" id="KW-0132">Cell division</keyword>
<evidence type="ECO:0000259" key="11">
    <source>
        <dbReference type="PROSITE" id="PS51706"/>
    </source>
</evidence>
<keyword evidence="7 10" id="KW-0342">GTP-binding</keyword>
<organism evidence="12 13">
    <name type="scientific">Stenotrophobium rhamnosiphilum</name>
    <dbReference type="NCBI Taxonomy" id="2029166"/>
    <lineage>
        <taxon>Bacteria</taxon>
        <taxon>Pseudomonadati</taxon>
        <taxon>Pseudomonadota</taxon>
        <taxon>Gammaproteobacteria</taxon>
        <taxon>Nevskiales</taxon>
        <taxon>Nevskiaceae</taxon>
        <taxon>Stenotrophobium</taxon>
    </lineage>
</organism>
<dbReference type="Pfam" id="PF01926">
    <property type="entry name" value="MMR_HSR1"/>
    <property type="match status" value="1"/>
</dbReference>